<keyword evidence="4 11" id="KW-0812">Transmembrane</keyword>
<feature type="transmembrane region" description="Helical" evidence="11">
    <location>
        <begin position="6"/>
        <end position="24"/>
    </location>
</feature>
<evidence type="ECO:0000256" key="8">
    <source>
        <dbReference type="ARBA" id="ARBA00023136"/>
    </source>
</evidence>
<gene>
    <name evidence="12" type="primary">nad4L</name>
</gene>
<evidence type="ECO:0000256" key="4">
    <source>
        <dbReference type="ARBA" id="ARBA00022692"/>
    </source>
</evidence>
<dbReference type="InterPro" id="IPR039428">
    <property type="entry name" value="NUOK/Mnh_C1-like"/>
</dbReference>
<evidence type="ECO:0000256" key="7">
    <source>
        <dbReference type="ARBA" id="ARBA00023027"/>
    </source>
</evidence>
<reference evidence="12" key="1">
    <citation type="journal article" date="2012" name="Comp. Biochem. Physiol. Part D Genomics Proteomics">
        <title>The mitogenome of Gammarus duebeni (Crustacea Amphipoda): A new gene order and non-neutral sequence evolution of tandem repeats in the control region.</title>
        <authorList>
            <person name="Krebes L."/>
            <person name="Bastrop R."/>
        </authorList>
    </citation>
    <scope>NUCLEOTIDE SEQUENCE</scope>
</reference>
<dbReference type="EMBL" id="JN704067">
    <property type="protein sequence ID" value="AER12197.1"/>
    <property type="molecule type" value="Genomic_DNA"/>
</dbReference>
<proteinExistence type="inferred from homology"/>
<dbReference type="Gene3D" id="1.10.287.3510">
    <property type="match status" value="1"/>
</dbReference>
<evidence type="ECO:0000256" key="1">
    <source>
        <dbReference type="ARBA" id="ARBA00004141"/>
    </source>
</evidence>
<dbReference type="GO" id="GO:0016020">
    <property type="term" value="C:membrane"/>
    <property type="evidence" value="ECO:0007669"/>
    <property type="project" value="UniProtKB-SubCell"/>
</dbReference>
<keyword evidence="6 11" id="KW-1133">Transmembrane helix</keyword>
<feature type="transmembrane region" description="Helical" evidence="11">
    <location>
        <begin position="56"/>
        <end position="82"/>
    </location>
</feature>
<evidence type="ECO:0000256" key="3">
    <source>
        <dbReference type="ARBA" id="ARBA00016612"/>
    </source>
</evidence>
<feature type="transmembrane region" description="Helical" evidence="11">
    <location>
        <begin position="31"/>
        <end position="50"/>
    </location>
</feature>
<dbReference type="AlphaFoldDB" id="H9M5R8"/>
<evidence type="ECO:0000256" key="11">
    <source>
        <dbReference type="SAM" id="Phobius"/>
    </source>
</evidence>
<dbReference type="GO" id="GO:0008137">
    <property type="term" value="F:NADH dehydrogenase (ubiquinone) activity"/>
    <property type="evidence" value="ECO:0007669"/>
    <property type="project" value="UniProtKB-EC"/>
</dbReference>
<dbReference type="Pfam" id="PF00420">
    <property type="entry name" value="Oxidored_q2"/>
    <property type="match status" value="1"/>
</dbReference>
<comment type="catalytic activity">
    <reaction evidence="10">
        <text>a ubiquinone + NADH + 5 H(+)(in) = a ubiquinol + NAD(+) + 4 H(+)(out)</text>
        <dbReference type="Rhea" id="RHEA:29091"/>
        <dbReference type="Rhea" id="RHEA-COMP:9565"/>
        <dbReference type="Rhea" id="RHEA-COMP:9566"/>
        <dbReference type="ChEBI" id="CHEBI:15378"/>
        <dbReference type="ChEBI" id="CHEBI:16389"/>
        <dbReference type="ChEBI" id="CHEBI:17976"/>
        <dbReference type="ChEBI" id="CHEBI:57540"/>
        <dbReference type="ChEBI" id="CHEBI:57945"/>
        <dbReference type="EC" id="7.1.1.2"/>
    </reaction>
</comment>
<keyword evidence="5" id="KW-1278">Translocase</keyword>
<evidence type="ECO:0000313" key="12">
    <source>
        <dbReference type="EMBL" id="AER12197.1"/>
    </source>
</evidence>
<evidence type="ECO:0000256" key="9">
    <source>
        <dbReference type="ARBA" id="ARBA00031586"/>
    </source>
</evidence>
<comment type="similarity">
    <text evidence="2">Belongs to the complex I subunit 4L family.</text>
</comment>
<organism evidence="12">
    <name type="scientific">Gammarus duebeni</name>
    <dbReference type="NCBI Taxonomy" id="178002"/>
    <lineage>
        <taxon>Eukaryota</taxon>
        <taxon>Metazoa</taxon>
        <taxon>Ecdysozoa</taxon>
        <taxon>Arthropoda</taxon>
        <taxon>Crustacea</taxon>
        <taxon>Multicrustacea</taxon>
        <taxon>Malacostraca</taxon>
        <taxon>Eumalacostraca</taxon>
        <taxon>Peracarida</taxon>
        <taxon>Amphipoda</taxon>
        <taxon>Senticaudata</taxon>
        <taxon>Gammarida</taxon>
        <taxon>Gammaridira</taxon>
        <taxon>Gammaroidea</taxon>
        <taxon>Gammaridae</taxon>
        <taxon>Gammarus</taxon>
    </lineage>
</organism>
<accession>H9M5R8</accession>
<evidence type="ECO:0000256" key="2">
    <source>
        <dbReference type="ARBA" id="ARBA00010519"/>
    </source>
</evidence>
<keyword evidence="8 11" id="KW-0472">Membrane</keyword>
<keyword evidence="12" id="KW-0496">Mitochondrion</keyword>
<sequence length="97" mass="10785">MMHYMSFSVVLGLGLGLFSFVMNYTHLLNSLLSLEFLALMIYWSLSMSVMNIGSDFFFALFFLVMAVCEGVLGLSLLISGAYSHGSDYMKTYSSLSC</sequence>
<evidence type="ECO:0000256" key="6">
    <source>
        <dbReference type="ARBA" id="ARBA00022989"/>
    </source>
</evidence>
<protein>
    <recommendedName>
        <fullName evidence="3">NADH-ubiquinone oxidoreductase chain 4L</fullName>
    </recommendedName>
    <alternativeName>
        <fullName evidence="9">NADH dehydrogenase subunit 4L</fullName>
    </alternativeName>
</protein>
<comment type="subcellular location">
    <subcellularLocation>
        <location evidence="1">Membrane</location>
        <topology evidence="1">Multi-pass membrane protein</topology>
    </subcellularLocation>
</comment>
<evidence type="ECO:0000256" key="5">
    <source>
        <dbReference type="ARBA" id="ARBA00022967"/>
    </source>
</evidence>
<geneLocation type="mitochondrion" evidence="12"/>
<keyword evidence="7" id="KW-0520">NAD</keyword>
<evidence type="ECO:0000256" key="10">
    <source>
        <dbReference type="ARBA" id="ARBA00049551"/>
    </source>
</evidence>
<name>H9M5R8_9CRUS</name>